<feature type="region of interest" description="Disordered" evidence="1">
    <location>
        <begin position="45"/>
        <end position="67"/>
    </location>
</feature>
<dbReference type="AlphaFoldDB" id="A0A1D3D511"/>
<reference evidence="2 3" key="1">
    <citation type="journal article" date="2016" name="BMC Genomics">
        <title>Comparative genomics reveals Cyclospora cayetanensis possesses coccidia-like metabolism and invasion components but unique surface antigens.</title>
        <authorList>
            <person name="Liu S."/>
            <person name="Wang L."/>
            <person name="Zheng H."/>
            <person name="Xu Z."/>
            <person name="Roellig D.M."/>
            <person name="Li N."/>
            <person name="Frace M.A."/>
            <person name="Tang K."/>
            <person name="Arrowood M.J."/>
            <person name="Moss D.M."/>
            <person name="Zhang L."/>
            <person name="Feng Y."/>
            <person name="Xiao L."/>
        </authorList>
    </citation>
    <scope>NUCLEOTIDE SEQUENCE [LARGE SCALE GENOMIC DNA]</scope>
    <source>
        <strain evidence="2 3">CHN_HEN01</strain>
    </source>
</reference>
<proteinExistence type="predicted"/>
<comment type="caution">
    <text evidence="2">The sequence shown here is derived from an EMBL/GenBank/DDBJ whole genome shotgun (WGS) entry which is preliminary data.</text>
</comment>
<name>A0A1D3D511_9EIME</name>
<feature type="compositionally biased region" description="Low complexity" evidence="1">
    <location>
        <begin position="47"/>
        <end position="62"/>
    </location>
</feature>
<sequence length="112" mass="12060">MTAEVCNRNSFDMAGAAAAIASSSSSGPKRLQQRIAEELRISYLTPSGGANEGNNGNHGSGSKPEEDADDAQILAEYILHLLLREKAPTARLLEELKEFLGQPVRSFVVFVE</sequence>
<dbReference type="VEuPathDB" id="ToxoDB:LOC34624128"/>
<dbReference type="InParanoid" id="A0A1D3D511"/>
<organism evidence="2 3">
    <name type="scientific">Cyclospora cayetanensis</name>
    <dbReference type="NCBI Taxonomy" id="88456"/>
    <lineage>
        <taxon>Eukaryota</taxon>
        <taxon>Sar</taxon>
        <taxon>Alveolata</taxon>
        <taxon>Apicomplexa</taxon>
        <taxon>Conoidasida</taxon>
        <taxon>Coccidia</taxon>
        <taxon>Eucoccidiorida</taxon>
        <taxon>Eimeriorina</taxon>
        <taxon>Eimeriidae</taxon>
        <taxon>Cyclospora</taxon>
    </lineage>
</organism>
<protein>
    <submittedName>
        <fullName evidence="2">Zinc finger (Ccch type) domain-containing protein</fullName>
    </submittedName>
</protein>
<keyword evidence="3" id="KW-1185">Reference proteome</keyword>
<gene>
    <name evidence="2" type="ORF">cyc_08388</name>
</gene>
<evidence type="ECO:0000256" key="1">
    <source>
        <dbReference type="SAM" id="MobiDB-lite"/>
    </source>
</evidence>
<dbReference type="Proteomes" id="UP000095192">
    <property type="component" value="Unassembled WGS sequence"/>
</dbReference>
<dbReference type="EMBL" id="JROU02000700">
    <property type="protein sequence ID" value="OEH78533.1"/>
    <property type="molecule type" value="Genomic_DNA"/>
</dbReference>
<evidence type="ECO:0000313" key="2">
    <source>
        <dbReference type="EMBL" id="OEH78533.1"/>
    </source>
</evidence>
<accession>A0A1D3D511</accession>
<dbReference type="VEuPathDB" id="ToxoDB:cyc_08388"/>
<evidence type="ECO:0000313" key="3">
    <source>
        <dbReference type="Proteomes" id="UP000095192"/>
    </source>
</evidence>